<keyword evidence="2" id="KW-1185">Reference proteome</keyword>
<dbReference type="InterPro" id="IPR013320">
    <property type="entry name" value="ConA-like_dom_sf"/>
</dbReference>
<accession>A0A2Z4G8H4</accession>
<dbReference type="GO" id="GO:0004553">
    <property type="term" value="F:hydrolase activity, hydrolyzing O-glycosyl compounds"/>
    <property type="evidence" value="ECO:0007669"/>
    <property type="project" value="UniProtKB-ARBA"/>
</dbReference>
<dbReference type="NCBIfam" id="NF045639">
    <property type="entry name" value="GCX_COOH"/>
    <property type="match status" value="1"/>
</dbReference>
<dbReference type="InterPro" id="IPR055015">
    <property type="entry name" value="GCX_COOH"/>
</dbReference>
<proteinExistence type="predicted"/>
<protein>
    <recommendedName>
        <fullName evidence="3">LamG-like jellyroll fold domain-containing protein</fullName>
    </recommendedName>
</protein>
<evidence type="ECO:0000313" key="1">
    <source>
        <dbReference type="EMBL" id="AWV97444.1"/>
    </source>
</evidence>
<organism evidence="1 2">
    <name type="scientific">Arcticibacterium luteifluviistationis</name>
    <dbReference type="NCBI Taxonomy" id="1784714"/>
    <lineage>
        <taxon>Bacteria</taxon>
        <taxon>Pseudomonadati</taxon>
        <taxon>Bacteroidota</taxon>
        <taxon>Cytophagia</taxon>
        <taxon>Cytophagales</taxon>
        <taxon>Leadbetterellaceae</taxon>
        <taxon>Arcticibacterium</taxon>
    </lineage>
</organism>
<dbReference type="Gene3D" id="2.60.40.2340">
    <property type="match status" value="1"/>
</dbReference>
<dbReference type="EMBL" id="CP029480">
    <property type="protein sequence ID" value="AWV97444.1"/>
    <property type="molecule type" value="Genomic_DNA"/>
</dbReference>
<dbReference type="RefSeq" id="WP_111370546.1">
    <property type="nucleotide sequence ID" value="NZ_CP029480.1"/>
</dbReference>
<dbReference type="SUPFAM" id="SSF49899">
    <property type="entry name" value="Concanavalin A-like lectins/glucanases"/>
    <property type="match status" value="1"/>
</dbReference>
<evidence type="ECO:0008006" key="3">
    <source>
        <dbReference type="Google" id="ProtNLM"/>
    </source>
</evidence>
<gene>
    <name evidence="1" type="ORF">DJ013_04365</name>
</gene>
<dbReference type="Gene3D" id="2.60.120.200">
    <property type="match status" value="1"/>
</dbReference>
<dbReference type="AlphaFoldDB" id="A0A2Z4G8H4"/>
<dbReference type="GO" id="GO:0005975">
    <property type="term" value="P:carbohydrate metabolic process"/>
    <property type="evidence" value="ECO:0007669"/>
    <property type="project" value="UniProtKB-ARBA"/>
</dbReference>
<name>A0A2Z4G8H4_9BACT</name>
<reference evidence="1 2" key="1">
    <citation type="submission" date="2018-05" db="EMBL/GenBank/DDBJ databases">
        <title>Complete genome sequence of Arcticibacterium luteifluviistationis SM1504T, a cytophagaceae bacterium isolated from Arctic surface seawater.</title>
        <authorList>
            <person name="Li Y."/>
            <person name="Qin Q.-L."/>
        </authorList>
    </citation>
    <scope>NUCLEOTIDE SEQUENCE [LARGE SCALE GENOMIC DNA]</scope>
    <source>
        <strain evidence="1 2">SM1504</strain>
    </source>
</reference>
<sequence>MNRTLTIVFLLSLFLIFPQFGFSQNGKKQPPKITNTNTTCKALCELYLDKSKFISNSKELILEAPINNNYCVELPVSTNFGCLSSYDNQTWVIIKVKSSGDLSLNIHSSNNRDLDASVWGGVSNNLDNICTAIQNLPLACDYSSIDPEINLTNVTAGQYLVLLITNFSNAPTNIELKQPFVGDVEYSYVCPTFFNVSQDISDNSVYWAKNSITSSQTILNSNVTFKANRAINLIPGFNSNHDYFLAEIEDCDNLSTENEVLSFTFKESKLNVNSSQNLITGSSVSDFAVGIPSIKLSPGATISPLATAVQDFSLPVTYVVSAENGETREYTVTINFSNNKLIAGYKFDGNVEDYSQNSFDGTSSNVVSEIGRKNLPNSCFYFNGINSQVIIPHKPELSLGSNPTKEFSISIWYKADQTQSNFNSNYIAAHLVHKGYGESGNLDYSVHFSTNQNNINNFVWATGNSADQCSYKVFNAPPREIWHHLVLTYSAGLKEKKVYIDGALTNTCQFNIMPIDFGLDITVGKGVVYQYLADLYYKGFIDDLSFYNKVLSDSEVVLLNNL</sequence>
<dbReference type="Pfam" id="PF13385">
    <property type="entry name" value="Laminin_G_3"/>
    <property type="match status" value="1"/>
</dbReference>
<dbReference type="OrthoDB" id="7012117at2"/>
<dbReference type="KEGG" id="als:DJ013_04365"/>
<evidence type="ECO:0000313" key="2">
    <source>
        <dbReference type="Proteomes" id="UP000249873"/>
    </source>
</evidence>
<dbReference type="Proteomes" id="UP000249873">
    <property type="component" value="Chromosome"/>
</dbReference>